<evidence type="ECO:0000313" key="4">
    <source>
        <dbReference type="EMBL" id="RHZ30122.1"/>
    </source>
</evidence>
<reference evidence="1" key="1">
    <citation type="submission" date="2013-12" db="EMBL/GenBank/DDBJ databases">
        <title>The Genome Sequence of Aphanomyces astaci APO3.</title>
        <authorList>
            <consortium name="The Broad Institute Genomics Platform"/>
            <person name="Russ C."/>
            <person name="Tyler B."/>
            <person name="van West P."/>
            <person name="Dieguez-Uribeondo J."/>
            <person name="Young S.K."/>
            <person name="Zeng Q."/>
            <person name="Gargeya S."/>
            <person name="Fitzgerald M."/>
            <person name="Abouelleil A."/>
            <person name="Alvarado L."/>
            <person name="Chapman S.B."/>
            <person name="Gainer-Dewar J."/>
            <person name="Goldberg J."/>
            <person name="Griggs A."/>
            <person name="Gujja S."/>
            <person name="Hansen M."/>
            <person name="Howarth C."/>
            <person name="Imamovic A."/>
            <person name="Ireland A."/>
            <person name="Larimer J."/>
            <person name="McCowan C."/>
            <person name="Murphy C."/>
            <person name="Pearson M."/>
            <person name="Poon T.W."/>
            <person name="Priest M."/>
            <person name="Roberts A."/>
            <person name="Saif S."/>
            <person name="Shea T."/>
            <person name="Sykes S."/>
            <person name="Wortman J."/>
            <person name="Nusbaum C."/>
            <person name="Birren B."/>
        </authorList>
    </citation>
    <scope>NUCLEOTIDE SEQUENCE [LARGE SCALE GENOMIC DNA]</scope>
    <source>
        <strain evidence="1">APO3</strain>
    </source>
</reference>
<proteinExistence type="predicted"/>
<dbReference type="EMBL" id="MZMZ02001591">
    <property type="protein sequence ID" value="RQM28905.1"/>
    <property type="molecule type" value="Genomic_DNA"/>
</dbReference>
<gene>
    <name evidence="5" type="ORF">B5M09_003313</name>
    <name evidence="3" type="ORF">DYB35_006610</name>
    <name evidence="4" type="ORF">DYB37_011687</name>
    <name evidence="2" type="ORF">DYB38_014297</name>
    <name evidence="1" type="ORF">H257_14691</name>
</gene>
<evidence type="ECO:0000313" key="1">
    <source>
        <dbReference type="EMBL" id="ETV69667.1"/>
    </source>
</evidence>
<name>W4FQB1_APHAT</name>
<dbReference type="EMBL" id="KI913173">
    <property type="protein sequence ID" value="ETV69667.1"/>
    <property type="molecule type" value="Genomic_DNA"/>
</dbReference>
<dbReference type="EMBL" id="QUTH01001558">
    <property type="protein sequence ID" value="RHZ30122.1"/>
    <property type="molecule type" value="Genomic_DNA"/>
</dbReference>
<sequence>MQNVLPGNLETYPGRETSSWRMTASLMRVAPLPMMRRTRSSTWDTDTVQTMQTLGVQRLSIPKEFNDNNGLGDSDEMKPQGVVKWSMLIEPPQACTRGEPTSLSWSMTDDLALGFHPTTVRIEVWNKAWTVPTVIAMTAPNSGHYLWKRVYWGMPIKDEYYIKIYGADDDNSNTLLAESPLFAIVK</sequence>
<dbReference type="EMBL" id="QUTC01001263">
    <property type="protein sequence ID" value="RHY77078.1"/>
    <property type="molecule type" value="Genomic_DNA"/>
</dbReference>
<organism evidence="1">
    <name type="scientific">Aphanomyces astaci</name>
    <name type="common">Crayfish plague agent</name>
    <dbReference type="NCBI Taxonomy" id="112090"/>
    <lineage>
        <taxon>Eukaryota</taxon>
        <taxon>Sar</taxon>
        <taxon>Stramenopiles</taxon>
        <taxon>Oomycota</taxon>
        <taxon>Saprolegniomycetes</taxon>
        <taxon>Saprolegniales</taxon>
        <taxon>Verrucalvaceae</taxon>
        <taxon>Aphanomyces</taxon>
    </lineage>
</organism>
<dbReference type="VEuPathDB" id="FungiDB:H257_14691"/>
<dbReference type="RefSeq" id="XP_009840883.1">
    <property type="nucleotide sequence ID" value="XM_009842581.1"/>
</dbReference>
<dbReference type="Proteomes" id="UP000265716">
    <property type="component" value="Unassembled WGS sequence"/>
</dbReference>
<dbReference type="OrthoDB" id="73372at2759"/>
<dbReference type="Proteomes" id="UP000285430">
    <property type="component" value="Unassembled WGS sequence"/>
</dbReference>
<accession>W4FQB1</accession>
<dbReference type="Proteomes" id="UP000284702">
    <property type="component" value="Unassembled WGS sequence"/>
</dbReference>
<evidence type="ECO:0000313" key="9">
    <source>
        <dbReference type="Proteomes" id="UP000285712"/>
    </source>
</evidence>
<evidence type="ECO:0000313" key="3">
    <source>
        <dbReference type="EMBL" id="RHY91665.1"/>
    </source>
</evidence>
<dbReference type="AlphaFoldDB" id="W4FQB1"/>
<evidence type="ECO:0000313" key="6">
    <source>
        <dbReference type="Proteomes" id="UP000265716"/>
    </source>
</evidence>
<keyword evidence="7" id="KW-1185">Reference proteome</keyword>
<evidence type="ECO:0000313" key="2">
    <source>
        <dbReference type="EMBL" id="RHY77078.1"/>
    </source>
</evidence>
<evidence type="ECO:0000313" key="7">
    <source>
        <dbReference type="Proteomes" id="UP000284702"/>
    </source>
</evidence>
<evidence type="ECO:0000313" key="8">
    <source>
        <dbReference type="Proteomes" id="UP000285430"/>
    </source>
</evidence>
<dbReference type="GeneID" id="20816687"/>
<evidence type="ECO:0000313" key="5">
    <source>
        <dbReference type="EMBL" id="RQM28905.1"/>
    </source>
</evidence>
<protein>
    <submittedName>
        <fullName evidence="1">Uncharacterized protein</fullName>
    </submittedName>
</protein>
<dbReference type="EMBL" id="QUTG01003416">
    <property type="protein sequence ID" value="RHY91665.1"/>
    <property type="molecule type" value="Genomic_DNA"/>
</dbReference>
<reference evidence="6 8" key="3">
    <citation type="submission" date="2018-08" db="EMBL/GenBank/DDBJ databases">
        <title>Aphanomyces genome sequencing and annotation.</title>
        <authorList>
            <person name="Minardi D."/>
            <person name="Oidtmann B."/>
            <person name="Van Der Giezen M."/>
            <person name="Studholme D.J."/>
        </authorList>
    </citation>
    <scope>NUCLEOTIDE SEQUENCE [LARGE SCALE GENOMIC DNA]</scope>
    <source>
        <strain evidence="4 8">Da</strain>
        <strain evidence="2 6">SA</strain>
        <strain evidence="3 9">Sv</strain>
    </source>
</reference>
<reference evidence="5 7" key="2">
    <citation type="submission" date="2018-07" db="EMBL/GenBank/DDBJ databases">
        <title>Annotation of Aphanomyces astaci genome assembly.</title>
        <authorList>
            <person name="Studholme D.J."/>
        </authorList>
    </citation>
    <scope>NUCLEOTIDE SEQUENCE [LARGE SCALE GENOMIC DNA]</scope>
    <source>
        <strain evidence="5">Pc</strain>
    </source>
</reference>
<dbReference type="Proteomes" id="UP000285712">
    <property type="component" value="Unassembled WGS sequence"/>
</dbReference>